<evidence type="ECO:0000256" key="1">
    <source>
        <dbReference type="SAM" id="MobiDB-lite"/>
    </source>
</evidence>
<keyword evidence="3" id="KW-1185">Reference proteome</keyword>
<feature type="compositionally biased region" description="Gly residues" evidence="1">
    <location>
        <begin position="41"/>
        <end position="53"/>
    </location>
</feature>
<dbReference type="EMBL" id="JAGTTL010000001">
    <property type="protein sequence ID" value="KAK6329038.1"/>
    <property type="molecule type" value="Genomic_DNA"/>
</dbReference>
<comment type="caution">
    <text evidence="2">The sequence shown here is derived from an EMBL/GenBank/DDBJ whole genome shotgun (WGS) entry which is preliminary data.</text>
</comment>
<name>A0AAN8MFB1_9TELE</name>
<sequence>MRLSCEVSPNSISTPLPVLWFAKPQSERGEVMCRRWKTGNGQEGGSSGMGEGRQGVDFHGPHRESGGSGRSPSPREESADESKVL</sequence>
<feature type="compositionally biased region" description="Basic and acidic residues" evidence="1">
    <location>
        <begin position="54"/>
        <end position="65"/>
    </location>
</feature>
<dbReference type="Proteomes" id="UP001356427">
    <property type="component" value="Unassembled WGS sequence"/>
</dbReference>
<evidence type="ECO:0000313" key="2">
    <source>
        <dbReference type="EMBL" id="KAK6329038.1"/>
    </source>
</evidence>
<feature type="region of interest" description="Disordered" evidence="1">
    <location>
        <begin position="32"/>
        <end position="85"/>
    </location>
</feature>
<organism evidence="2 3">
    <name type="scientific">Coregonus suidteri</name>
    <dbReference type="NCBI Taxonomy" id="861788"/>
    <lineage>
        <taxon>Eukaryota</taxon>
        <taxon>Metazoa</taxon>
        <taxon>Chordata</taxon>
        <taxon>Craniata</taxon>
        <taxon>Vertebrata</taxon>
        <taxon>Euteleostomi</taxon>
        <taxon>Actinopterygii</taxon>
        <taxon>Neopterygii</taxon>
        <taxon>Teleostei</taxon>
        <taxon>Protacanthopterygii</taxon>
        <taxon>Salmoniformes</taxon>
        <taxon>Salmonidae</taxon>
        <taxon>Coregoninae</taxon>
        <taxon>Coregonus</taxon>
    </lineage>
</organism>
<protein>
    <submittedName>
        <fullName evidence="2">Uncharacterized protein</fullName>
    </submittedName>
</protein>
<reference evidence="2 3" key="1">
    <citation type="submission" date="2021-04" db="EMBL/GenBank/DDBJ databases">
        <authorList>
            <person name="De Guttry C."/>
            <person name="Zahm M."/>
            <person name="Klopp C."/>
            <person name="Cabau C."/>
            <person name="Louis A."/>
            <person name="Berthelot C."/>
            <person name="Parey E."/>
            <person name="Roest Crollius H."/>
            <person name="Montfort J."/>
            <person name="Robinson-Rechavi M."/>
            <person name="Bucao C."/>
            <person name="Bouchez O."/>
            <person name="Gislard M."/>
            <person name="Lluch J."/>
            <person name="Milhes M."/>
            <person name="Lampietro C."/>
            <person name="Lopez Roques C."/>
            <person name="Donnadieu C."/>
            <person name="Braasch I."/>
            <person name="Desvignes T."/>
            <person name="Postlethwait J."/>
            <person name="Bobe J."/>
            <person name="Wedekind C."/>
            <person name="Guiguen Y."/>
        </authorList>
    </citation>
    <scope>NUCLEOTIDE SEQUENCE [LARGE SCALE GENOMIC DNA]</scope>
    <source>
        <strain evidence="2">Cs_M1</strain>
        <tissue evidence="2">Blood</tissue>
    </source>
</reference>
<gene>
    <name evidence="2" type="ORF">J4Q44_G00010160</name>
</gene>
<evidence type="ECO:0000313" key="3">
    <source>
        <dbReference type="Proteomes" id="UP001356427"/>
    </source>
</evidence>
<proteinExistence type="predicted"/>
<feature type="compositionally biased region" description="Basic and acidic residues" evidence="1">
    <location>
        <begin position="73"/>
        <end position="85"/>
    </location>
</feature>
<accession>A0AAN8MFB1</accession>
<dbReference type="AlphaFoldDB" id="A0AAN8MFB1"/>